<sequence>MSLPRPAVRWLSPAQHHRMYQHGADTDKIRYLGALRLDPLGEVGRIGAEVLQDYMDAPGLGPPSLGPLALGMLNDWASVDAGDHKKRYGATGGNEGCIMVTSATPGPKAPGIGSDSGRMIHRAIATLAEPNPHNWRRLVESLEEVSLFLGTQTVGAILTSLDDDGVVRHKGEFSDGHRPAFRLACHMAAPSDTCSAPPRRLGSRVAGKAMFYSTWLADALIARVGLTSDEIAHESD</sequence>
<gene>
    <name evidence="1" type="ORF">FKY71_04655</name>
</gene>
<dbReference type="AlphaFoldDB" id="A0A540VTZ3"/>
<protein>
    <submittedName>
        <fullName evidence="1">Uncharacterized protein</fullName>
    </submittedName>
</protein>
<name>A0A540VTZ3_9GAMM</name>
<organism evidence="1 2">
    <name type="scientific">Spiribacter salinus</name>
    <dbReference type="NCBI Taxonomy" id="1335746"/>
    <lineage>
        <taxon>Bacteria</taxon>
        <taxon>Pseudomonadati</taxon>
        <taxon>Pseudomonadota</taxon>
        <taxon>Gammaproteobacteria</taxon>
        <taxon>Chromatiales</taxon>
        <taxon>Ectothiorhodospiraceae</taxon>
        <taxon>Spiribacter</taxon>
    </lineage>
</organism>
<accession>A0A540VTZ3</accession>
<evidence type="ECO:0000313" key="2">
    <source>
        <dbReference type="Proteomes" id="UP000315400"/>
    </source>
</evidence>
<reference evidence="1 2" key="1">
    <citation type="submission" date="2019-06" db="EMBL/GenBank/DDBJ databases">
        <title>Metagenome assembled Genome of Spiribacter salinus SL48-SHIP from the microbial mat of Salt Lake 48 (Novosibirsk region, Russia).</title>
        <authorList>
            <person name="Shipova A."/>
            <person name="Rozanov A.S."/>
            <person name="Bryanskaya A.V."/>
            <person name="Peltek S.E."/>
        </authorList>
    </citation>
    <scope>NUCLEOTIDE SEQUENCE [LARGE SCALE GENOMIC DNA]</scope>
    <source>
        <strain evidence="1">SL48-SHIP-2</strain>
    </source>
</reference>
<dbReference type="Proteomes" id="UP000315400">
    <property type="component" value="Unassembled WGS sequence"/>
</dbReference>
<proteinExistence type="predicted"/>
<evidence type="ECO:0000313" key="1">
    <source>
        <dbReference type="EMBL" id="TQF00203.1"/>
    </source>
</evidence>
<dbReference type="EMBL" id="VIFK01000020">
    <property type="protein sequence ID" value="TQF00203.1"/>
    <property type="molecule type" value="Genomic_DNA"/>
</dbReference>
<comment type="caution">
    <text evidence="1">The sequence shown here is derived from an EMBL/GenBank/DDBJ whole genome shotgun (WGS) entry which is preliminary data.</text>
</comment>